<dbReference type="PANTHER" id="PTHR35175">
    <property type="entry name" value="DUF1289 DOMAIN-CONTAINING PROTEIN"/>
    <property type="match status" value="1"/>
</dbReference>
<reference evidence="1 2" key="1">
    <citation type="submission" date="2023-07" db="EMBL/GenBank/DDBJ databases">
        <title>Genomic Encyclopedia of Type Strains, Phase IV (KMG-IV): sequencing the most valuable type-strain genomes for metagenomic binning, comparative biology and taxonomic classification.</title>
        <authorList>
            <person name="Goeker M."/>
        </authorList>
    </citation>
    <scope>NUCLEOTIDE SEQUENCE [LARGE SCALE GENOMIC DNA]</scope>
    <source>
        <strain evidence="1 2">DSM 11549</strain>
    </source>
</reference>
<dbReference type="InterPro" id="IPR010710">
    <property type="entry name" value="DUF1289"/>
</dbReference>
<gene>
    <name evidence="1" type="ORF">J2R99_000761</name>
</gene>
<dbReference type="Proteomes" id="UP001230253">
    <property type="component" value="Unassembled WGS sequence"/>
</dbReference>
<dbReference type="RefSeq" id="WP_307153156.1">
    <property type="nucleotide sequence ID" value="NZ_JAUSUK010000001.1"/>
</dbReference>
<accession>A0ABU0C320</accession>
<keyword evidence="2" id="KW-1185">Reference proteome</keyword>
<dbReference type="InterPro" id="IPR053838">
    <property type="entry name" value="DUF6925"/>
</dbReference>
<dbReference type="Pfam" id="PF21973">
    <property type="entry name" value="DUF6925"/>
    <property type="match status" value="1"/>
</dbReference>
<comment type="caution">
    <text evidence="1">The sequence shown here is derived from an EMBL/GenBank/DDBJ whole genome shotgun (WGS) entry which is preliminary data.</text>
</comment>
<dbReference type="PANTHER" id="PTHR35175:SF2">
    <property type="entry name" value="DUF1289 DOMAIN-CONTAINING PROTEIN"/>
    <property type="match status" value="1"/>
</dbReference>
<protein>
    <submittedName>
        <fullName evidence="1">Fe-S protein YdhL (DUF1289 family)</fullName>
    </submittedName>
</protein>
<name>A0ABU0C320_9BRAD</name>
<evidence type="ECO:0000313" key="1">
    <source>
        <dbReference type="EMBL" id="MDQ0324912.1"/>
    </source>
</evidence>
<dbReference type="EMBL" id="JAUSUK010000001">
    <property type="protein sequence ID" value="MDQ0324912.1"/>
    <property type="molecule type" value="Genomic_DNA"/>
</dbReference>
<dbReference type="Pfam" id="PF06945">
    <property type="entry name" value="DUF1289"/>
    <property type="match status" value="1"/>
</dbReference>
<proteinExistence type="predicted"/>
<sequence length="301" mass="32592">MNNFQGIPDLSATASSRRPVSPCIGVCEIDTASGFCRGCARSSDEIAIWSRAPDDLLRKITAVLPARRAQLGIKIARLDWDEEEIGRFMRDTLRPGKGRWVFGIDGAFGEFAIGAGEQPEVKNALTVATHAGAVRLRLPEKLRAFAWEEGEAIVMALPRGRLQPPAGVTLAAAGPDQGAIREGDRDALAFELGFGSPVARFFIRTNDPALQRRLQVLEGKPWQQALAEAGSEIREGSADRIILTSIGRMEIYSPSATSDHRAQESARTQLSPEAIAGGQEMPAEIELPKAYAPCAIFYPAR</sequence>
<organism evidence="1 2">
    <name type="scientific">Rhodopseudomonas julia</name>
    <dbReference type="NCBI Taxonomy" id="200617"/>
    <lineage>
        <taxon>Bacteria</taxon>
        <taxon>Pseudomonadati</taxon>
        <taxon>Pseudomonadota</taxon>
        <taxon>Alphaproteobacteria</taxon>
        <taxon>Hyphomicrobiales</taxon>
        <taxon>Nitrobacteraceae</taxon>
        <taxon>Rhodopseudomonas</taxon>
    </lineage>
</organism>
<evidence type="ECO:0000313" key="2">
    <source>
        <dbReference type="Proteomes" id="UP001230253"/>
    </source>
</evidence>